<dbReference type="EC" id="1.3.5.1" evidence="10"/>
<evidence type="ECO:0000256" key="3">
    <source>
        <dbReference type="ARBA" id="ARBA00022485"/>
    </source>
</evidence>
<keyword evidence="4 10" id="KW-0001">2Fe-2S</keyword>
<dbReference type="Pfam" id="PF00355">
    <property type="entry name" value="Rieske"/>
    <property type="match status" value="1"/>
</dbReference>
<keyword evidence="16" id="KW-1185">Reference proteome</keyword>
<accession>A0AAU9EPS2</accession>
<feature type="domain" description="2Fe-2S ferredoxin-type" evidence="12">
    <location>
        <begin position="9"/>
        <end position="102"/>
    </location>
</feature>
<organism evidence="15 16">
    <name type="scientific">Desulfoferula mesophila</name>
    <dbReference type="NCBI Taxonomy" id="3058419"/>
    <lineage>
        <taxon>Bacteria</taxon>
        <taxon>Pseudomonadati</taxon>
        <taxon>Thermodesulfobacteriota</taxon>
        <taxon>Desulfarculia</taxon>
        <taxon>Desulfarculales</taxon>
        <taxon>Desulfarculaceae</taxon>
        <taxon>Desulfoferula</taxon>
    </lineage>
</organism>
<dbReference type="Gene3D" id="2.102.10.10">
    <property type="entry name" value="Rieske [2Fe-2S] iron-sulphur domain"/>
    <property type="match status" value="1"/>
</dbReference>
<dbReference type="PROSITE" id="PS51085">
    <property type="entry name" value="2FE2S_FER_2"/>
    <property type="match status" value="1"/>
</dbReference>
<evidence type="ECO:0000256" key="10">
    <source>
        <dbReference type="RuleBase" id="RU361237"/>
    </source>
</evidence>
<dbReference type="InterPro" id="IPR017941">
    <property type="entry name" value="Rieske_2Fe-2S"/>
</dbReference>
<evidence type="ECO:0000256" key="2">
    <source>
        <dbReference type="ARBA" id="ARBA00009433"/>
    </source>
</evidence>
<gene>
    <name evidence="15" type="ORF">FAK_22100</name>
</gene>
<dbReference type="Pfam" id="PF13085">
    <property type="entry name" value="Fer2_3"/>
    <property type="match status" value="1"/>
</dbReference>
<evidence type="ECO:0000256" key="5">
    <source>
        <dbReference type="ARBA" id="ARBA00022723"/>
    </source>
</evidence>
<comment type="similarity">
    <text evidence="2 10">Belongs to the succinate dehydrogenase/fumarate reductase iron-sulfur protein family.</text>
</comment>
<feature type="domain" description="Rieske" evidence="13">
    <location>
        <begin position="322"/>
        <end position="416"/>
    </location>
</feature>
<dbReference type="InterPro" id="IPR012675">
    <property type="entry name" value="Beta-grasp_dom_sf"/>
</dbReference>
<keyword evidence="11" id="KW-0472">Membrane</keyword>
<dbReference type="PANTHER" id="PTHR11921:SF29">
    <property type="entry name" value="SUCCINATE DEHYDROGENASE [UBIQUINONE] IRON-SULFUR SUBUNIT, MITOCHONDRIAL"/>
    <property type="match status" value="1"/>
</dbReference>
<dbReference type="InterPro" id="IPR036010">
    <property type="entry name" value="2Fe-2S_ferredoxin-like_sf"/>
</dbReference>
<protein>
    <recommendedName>
        <fullName evidence="10">Fumarate reductase iron-sulfur subunit</fullName>
        <ecNumber evidence="10">1.3.5.1</ecNumber>
    </recommendedName>
</protein>
<dbReference type="InterPro" id="IPR004489">
    <property type="entry name" value="Succ_DH/fum_Rdtase_Fe-S"/>
</dbReference>
<dbReference type="GO" id="GO:0046872">
    <property type="term" value="F:metal ion binding"/>
    <property type="evidence" value="ECO:0007669"/>
    <property type="project" value="UniProtKB-KW"/>
</dbReference>
<evidence type="ECO:0000259" key="13">
    <source>
        <dbReference type="PROSITE" id="PS51296"/>
    </source>
</evidence>
<evidence type="ECO:0000256" key="4">
    <source>
        <dbReference type="ARBA" id="ARBA00022714"/>
    </source>
</evidence>
<dbReference type="InterPro" id="IPR006058">
    <property type="entry name" value="2Fe2S_fd_BS"/>
</dbReference>
<dbReference type="InterPro" id="IPR009051">
    <property type="entry name" value="Helical_ferredxn"/>
</dbReference>
<dbReference type="KEGG" id="dmp:FAK_22100"/>
<dbReference type="GO" id="GO:0051537">
    <property type="term" value="F:2 iron, 2 sulfur cluster binding"/>
    <property type="evidence" value="ECO:0007669"/>
    <property type="project" value="UniProtKB-KW"/>
</dbReference>
<proteinExistence type="inferred from homology"/>
<dbReference type="InterPro" id="IPR005805">
    <property type="entry name" value="Rieske_Fe-S_prot_C"/>
</dbReference>
<keyword evidence="10" id="KW-0003">3Fe-4S</keyword>
<keyword evidence="7 10" id="KW-0408">Iron</keyword>
<dbReference type="NCBIfam" id="NF004616">
    <property type="entry name" value="PRK05950.1"/>
    <property type="match status" value="1"/>
</dbReference>
<dbReference type="AlphaFoldDB" id="A0AAU9EPS2"/>
<dbReference type="InterPro" id="IPR050573">
    <property type="entry name" value="SDH/FRD_Iron-Sulfur"/>
</dbReference>
<dbReference type="Pfam" id="PF13183">
    <property type="entry name" value="Fer4_8"/>
    <property type="match status" value="1"/>
</dbReference>
<dbReference type="Gene3D" id="3.10.20.30">
    <property type="match status" value="1"/>
</dbReference>
<dbReference type="EMBL" id="AP028679">
    <property type="protein sequence ID" value="BEQ15144.1"/>
    <property type="molecule type" value="Genomic_DNA"/>
</dbReference>
<evidence type="ECO:0000259" key="12">
    <source>
        <dbReference type="PROSITE" id="PS51085"/>
    </source>
</evidence>
<dbReference type="PRINTS" id="PR00162">
    <property type="entry name" value="RIESKE"/>
</dbReference>
<comment type="cofactor">
    <cofactor evidence="10">
        <name>[4Fe-4S] cluster</name>
        <dbReference type="ChEBI" id="CHEBI:49883"/>
    </cofactor>
    <text evidence="10">Binds 1 [4Fe-4S] cluster.</text>
</comment>
<keyword evidence="9" id="KW-1015">Disulfide bond</keyword>
<dbReference type="PROSITE" id="PS00197">
    <property type="entry name" value="2FE2S_FER_1"/>
    <property type="match status" value="1"/>
</dbReference>
<dbReference type="GO" id="GO:0051538">
    <property type="term" value="F:3 iron, 4 sulfur cluster binding"/>
    <property type="evidence" value="ECO:0007669"/>
    <property type="project" value="UniProtKB-KW"/>
</dbReference>
<keyword evidence="11" id="KW-0812">Transmembrane</keyword>
<dbReference type="RefSeq" id="WP_338599157.1">
    <property type="nucleotide sequence ID" value="NZ_AP028679.1"/>
</dbReference>
<dbReference type="InterPro" id="IPR001041">
    <property type="entry name" value="2Fe-2S_ferredoxin-type"/>
</dbReference>
<comment type="pathway">
    <text evidence="1">Carbohydrate metabolism; tricarboxylic acid cycle; fumarate from succinate (bacterial route): step 1/1.</text>
</comment>
<dbReference type="GO" id="GO:0022904">
    <property type="term" value="P:respiratory electron transport chain"/>
    <property type="evidence" value="ECO:0007669"/>
    <property type="project" value="TreeGrafter"/>
</dbReference>
<dbReference type="Gene3D" id="1.10.1060.10">
    <property type="entry name" value="Alpha-helical ferredoxin"/>
    <property type="match status" value="1"/>
</dbReference>
<evidence type="ECO:0000313" key="15">
    <source>
        <dbReference type="EMBL" id="BEQ15144.1"/>
    </source>
</evidence>
<evidence type="ECO:0000256" key="7">
    <source>
        <dbReference type="ARBA" id="ARBA00023004"/>
    </source>
</evidence>
<reference evidence="16" key="1">
    <citation type="journal article" date="2023" name="Arch. Microbiol.">
        <title>Desulfoferula mesophilus gen. nov. sp. nov., a mesophilic sulfate-reducing bacterium isolated from a brackish lake sediment.</title>
        <authorList>
            <person name="Watanabe T."/>
            <person name="Yabe T."/>
            <person name="Tsuji J.M."/>
            <person name="Fukui M."/>
        </authorList>
    </citation>
    <scope>NUCLEOTIDE SEQUENCE [LARGE SCALE GENOMIC DNA]</scope>
    <source>
        <strain evidence="16">12FAK</strain>
    </source>
</reference>
<evidence type="ECO:0000256" key="1">
    <source>
        <dbReference type="ARBA" id="ARBA00004894"/>
    </source>
</evidence>
<dbReference type="NCBIfam" id="TIGR00384">
    <property type="entry name" value="dhsB"/>
    <property type="match status" value="1"/>
</dbReference>
<feature type="domain" description="4Fe-4S ferredoxin-type" evidence="14">
    <location>
        <begin position="144"/>
        <end position="173"/>
    </location>
</feature>
<keyword evidence="5 10" id="KW-0479">Metal-binding</keyword>
<evidence type="ECO:0000259" key="14">
    <source>
        <dbReference type="PROSITE" id="PS51379"/>
    </source>
</evidence>
<dbReference type="SUPFAM" id="SSF54292">
    <property type="entry name" value="2Fe-2S ferredoxin-like"/>
    <property type="match status" value="1"/>
</dbReference>
<dbReference type="PANTHER" id="PTHR11921">
    <property type="entry name" value="SUCCINATE DEHYDROGENASE IRON-SULFUR PROTEIN"/>
    <property type="match status" value="1"/>
</dbReference>
<dbReference type="GO" id="GO:0006099">
    <property type="term" value="P:tricarboxylic acid cycle"/>
    <property type="evidence" value="ECO:0007669"/>
    <property type="project" value="InterPro"/>
</dbReference>
<dbReference type="GO" id="GO:0016020">
    <property type="term" value="C:membrane"/>
    <property type="evidence" value="ECO:0007669"/>
    <property type="project" value="InterPro"/>
</dbReference>
<keyword evidence="11" id="KW-1133">Transmembrane helix</keyword>
<sequence length="419" mass="46493">MAETKGGKKTFKVFRYDPAKGGEGHFDTFDLEIEDYYATTILDVLFRIQREHDQSLSFRYACRVAMCGSCGMVINGKEGLACKTVVADLKTPEITLRPLNHFPIVKDLTVDMEPFFKKYEEAMPYFDPAEEASEPAIVRPDTWERKAIDMATDCIACGCCVSSCTMAFWHKDYLGPAALNRSMTLLADSRDGLHDERLATAMESCYNCRLEFNCTEVCPKEISPTRAIKYIHRMAISQGPGLAQRLSPAPEPVALPAPEPLTPEMSRRRFLGRSAVSLGVVAGAALVGLVSVSALSAAFKKPECKWVSLGPLEKLTAAPGEVLTIYADYSLEDGFYKRQEHKPVLVEMDREKNKVTAFNSRCTHLGCTVHWDQQKKLFLCACHGGTFFPDGTVKSGPPPRPLDRYETKVSGGQLYVLEA</sequence>
<dbReference type="InterPro" id="IPR017896">
    <property type="entry name" value="4Fe4S_Fe-S-bd"/>
</dbReference>
<evidence type="ECO:0000256" key="8">
    <source>
        <dbReference type="ARBA" id="ARBA00023014"/>
    </source>
</evidence>
<evidence type="ECO:0000256" key="11">
    <source>
        <dbReference type="SAM" id="Phobius"/>
    </source>
</evidence>
<dbReference type="CDD" id="cd03467">
    <property type="entry name" value="Rieske"/>
    <property type="match status" value="1"/>
</dbReference>
<comment type="catalytic activity">
    <reaction evidence="10">
        <text>a menaquinone + succinate = a menaquinol + fumarate</text>
        <dbReference type="Rhea" id="RHEA:27834"/>
        <dbReference type="Rhea" id="RHEA-COMP:9537"/>
        <dbReference type="Rhea" id="RHEA-COMP:9539"/>
        <dbReference type="ChEBI" id="CHEBI:16374"/>
        <dbReference type="ChEBI" id="CHEBI:18151"/>
        <dbReference type="ChEBI" id="CHEBI:29806"/>
        <dbReference type="ChEBI" id="CHEBI:30031"/>
        <dbReference type="EC" id="1.3.5.1"/>
    </reaction>
</comment>
<dbReference type="SUPFAM" id="SSF50022">
    <property type="entry name" value="ISP domain"/>
    <property type="match status" value="1"/>
</dbReference>
<dbReference type="GO" id="GO:0051539">
    <property type="term" value="F:4 iron, 4 sulfur cluster binding"/>
    <property type="evidence" value="ECO:0007669"/>
    <property type="project" value="UniProtKB-KW"/>
</dbReference>
<keyword evidence="8 10" id="KW-0411">Iron-sulfur</keyword>
<dbReference type="SUPFAM" id="SSF46548">
    <property type="entry name" value="alpha-helical ferredoxin"/>
    <property type="match status" value="1"/>
</dbReference>
<dbReference type="PROSITE" id="PS51296">
    <property type="entry name" value="RIESKE"/>
    <property type="match status" value="1"/>
</dbReference>
<name>A0AAU9EPS2_9BACT</name>
<keyword evidence="3 10" id="KW-0004">4Fe-4S</keyword>
<dbReference type="PROSITE" id="PS51379">
    <property type="entry name" value="4FE4S_FER_2"/>
    <property type="match status" value="1"/>
</dbReference>
<comment type="cofactor">
    <cofactor evidence="10">
        <name>[2Fe-2S] cluster</name>
        <dbReference type="ChEBI" id="CHEBI:190135"/>
    </cofactor>
    <text evidence="10">Binds 1 [2Fe-2S] cluster.</text>
</comment>
<evidence type="ECO:0000313" key="16">
    <source>
        <dbReference type="Proteomes" id="UP001366166"/>
    </source>
</evidence>
<evidence type="ECO:0000256" key="9">
    <source>
        <dbReference type="ARBA" id="ARBA00023157"/>
    </source>
</evidence>
<dbReference type="InterPro" id="IPR025192">
    <property type="entry name" value="Succ_DH/fum_Rdtase_N"/>
</dbReference>
<feature type="transmembrane region" description="Helical" evidence="11">
    <location>
        <begin position="275"/>
        <end position="299"/>
    </location>
</feature>
<dbReference type="GO" id="GO:0008177">
    <property type="term" value="F:succinate dehydrogenase (quinone) activity"/>
    <property type="evidence" value="ECO:0007669"/>
    <property type="project" value="UniProtKB-EC"/>
</dbReference>
<comment type="cofactor">
    <cofactor evidence="10">
        <name>[3Fe-4S] cluster</name>
        <dbReference type="ChEBI" id="CHEBI:21137"/>
    </cofactor>
    <text evidence="10">Binds 1 [3Fe-4S] cluster.</text>
</comment>
<dbReference type="GO" id="GO:0009055">
    <property type="term" value="F:electron transfer activity"/>
    <property type="evidence" value="ECO:0007669"/>
    <property type="project" value="InterPro"/>
</dbReference>
<keyword evidence="6" id="KW-0560">Oxidoreductase</keyword>
<dbReference type="InterPro" id="IPR036922">
    <property type="entry name" value="Rieske_2Fe-2S_sf"/>
</dbReference>
<evidence type="ECO:0000256" key="6">
    <source>
        <dbReference type="ARBA" id="ARBA00023002"/>
    </source>
</evidence>
<dbReference type="Proteomes" id="UP001366166">
    <property type="component" value="Chromosome"/>
</dbReference>